<feature type="domain" description="Fungal STAND N-terminal Goodbye" evidence="3">
    <location>
        <begin position="15"/>
        <end position="135"/>
    </location>
</feature>
<dbReference type="Pfam" id="PF17109">
    <property type="entry name" value="Goodbye"/>
    <property type="match status" value="1"/>
</dbReference>
<reference evidence="6" key="1">
    <citation type="submission" date="2015-09" db="EMBL/GenBank/DDBJ databases">
        <authorList>
            <person name="Fill T.P."/>
            <person name="Baretta J.F."/>
            <person name="de Almeida L.G."/>
            <person name="Rocha M."/>
            <person name="de Souza D.H."/>
            <person name="Malavazi I."/>
            <person name="Cerdeira L.T."/>
            <person name="Hong H."/>
            <person name="Samborskyy M."/>
            <person name="de Vasconcelos A.T."/>
            <person name="Leadlay P."/>
            <person name="Rodrigues-Filho E."/>
        </authorList>
    </citation>
    <scope>NUCLEOTIDE SEQUENCE [LARGE SCALE GENOMIC DNA]</scope>
    <source>
        <strain evidence="6">LaBioMMi 136</strain>
    </source>
</reference>
<gene>
    <name evidence="5" type="ORF">PEBR_35699</name>
</gene>
<comment type="caution">
    <text evidence="5">The sequence shown here is derived from an EMBL/GenBank/DDBJ whole genome shotgun (WGS) entry which is preliminary data.</text>
</comment>
<evidence type="ECO:0000256" key="1">
    <source>
        <dbReference type="ARBA" id="ARBA00022737"/>
    </source>
</evidence>
<dbReference type="SUPFAM" id="SSF52540">
    <property type="entry name" value="P-loop containing nucleoside triphosphate hydrolases"/>
    <property type="match status" value="1"/>
</dbReference>
<dbReference type="Proteomes" id="UP000190744">
    <property type="component" value="Unassembled WGS sequence"/>
</dbReference>
<dbReference type="InterPro" id="IPR027417">
    <property type="entry name" value="P-loop_NTPase"/>
</dbReference>
<dbReference type="Gene3D" id="1.25.40.10">
    <property type="entry name" value="Tetratricopeptide repeat domain"/>
    <property type="match status" value="1"/>
</dbReference>
<accession>A0A1S9REX0</accession>
<feature type="region of interest" description="Disordered" evidence="2">
    <location>
        <begin position="1268"/>
        <end position="1287"/>
    </location>
</feature>
<name>A0A1S9REX0_PENBI</name>
<evidence type="ECO:0000259" key="3">
    <source>
        <dbReference type="Pfam" id="PF17109"/>
    </source>
</evidence>
<dbReference type="EMBL" id="LJBN01000194">
    <property type="protein sequence ID" value="OOQ83608.1"/>
    <property type="molecule type" value="Genomic_DNA"/>
</dbReference>
<feature type="domain" description="Nephrocystin 3-like N-terminal" evidence="4">
    <location>
        <begin position="268"/>
        <end position="426"/>
    </location>
</feature>
<dbReference type="InterPro" id="IPR011990">
    <property type="entry name" value="TPR-like_helical_dom_sf"/>
</dbReference>
<evidence type="ECO:0000313" key="6">
    <source>
        <dbReference type="Proteomes" id="UP000190744"/>
    </source>
</evidence>
<keyword evidence="1" id="KW-0677">Repeat</keyword>
<organism evidence="5 6">
    <name type="scientific">Penicillium brasilianum</name>
    <dbReference type="NCBI Taxonomy" id="104259"/>
    <lineage>
        <taxon>Eukaryota</taxon>
        <taxon>Fungi</taxon>
        <taxon>Dikarya</taxon>
        <taxon>Ascomycota</taxon>
        <taxon>Pezizomycotina</taxon>
        <taxon>Eurotiomycetes</taxon>
        <taxon>Eurotiomycetidae</taxon>
        <taxon>Eurotiales</taxon>
        <taxon>Aspergillaceae</taxon>
        <taxon>Penicillium</taxon>
    </lineage>
</organism>
<dbReference type="InterPro" id="IPR056884">
    <property type="entry name" value="NPHP3-like_N"/>
</dbReference>
<dbReference type="PANTHER" id="PTHR10039">
    <property type="entry name" value="AMELOGENIN"/>
    <property type="match status" value="1"/>
</dbReference>
<proteinExistence type="predicted"/>
<dbReference type="SUPFAM" id="SSF48452">
    <property type="entry name" value="TPR-like"/>
    <property type="match status" value="1"/>
</dbReference>
<protein>
    <submittedName>
        <fullName evidence="5">NACHT domain protein</fullName>
    </submittedName>
</protein>
<sequence>MGFPIQSKDSLSALWEAACISYGEETETRLTSPDFPKIGTPSELSRQLDSEKEHFMDFRSKKRPLFHAMQIILSPFENFGDIISGAVSTAFPPASTIMGTMLLLVRSARRVSDAFDSVYGLFQKLGYFAQRLDSYRDVLLSDGMKSVIVKVLVTSLRVCAVSQALLSRGSSKARLSKWAKNILVEDTSVQPLLAELEELTRQEHRMVSAHNLTLTNQAVRNTAALLEKSELEDEKQRISRLKALLDPVSASGQVYSAINESRIPDSGKWIEGRIRKWWNGDEPLLWIHGGPGVGKSYLASKIIGDLAQTGTALVASFFCKNNDIDLRSFNKALRTLAWQVVVQRPSFAVHAEEFCLKGDAGNTHMVWKKLLLDYFAVRSEDEVCFIIDGIDEADPDEQALFFSLLENTYTRATDRKFRVRVVLVGRDSIGGILDEHSLGWVHGIEINNRQNKDDLHTFVMDSLQKSKLFRNASEFQDEIVKEICAQAEGLWEWANLVIKSLSRCRTREQIRKVVKSMPKGISAMLSKEIQRLTKELSASDTMSDDEAGSQIDQLNIILSFVTLAQIPLTVEILNLVLEILLGEEVLNLEDDLHKVYSSLFSLRVRGPEEDDDEYLGTVVVTLRHSSFYEFFNSLSTSDIGPLHVNQEQAGADFLYVLLYAVAKSNAPSSYMSLGMLRNYAHNYLPWHLEATDPGQVEVSRRRDISSLLASLIGNELLLEKWIIDPVYTQSYFDHNSHASSQISTLGQYWWGCNDRDTANHAAKIVLNWLAPDQRRLLEETAGNQTSPFGILFSSMARFSAYFWLSPDGILEEDGLPAALSILLHVYNEITTIPTTTGQASKLTDTKRDLQADRIIQVAESQGLQKTAMWHARVAQALLHHCYFEEAILHFQISLNESDETTAFSKQSLSVIHKNMSRACKAAGRHQKALEHLELAISLTNKPDDSAHGIDGHIADLLDTAYIEFRVNKIDKANSTAQRAWEEFSRIENRHRLRFGTLLQSFLATFSELRQVHRLRSVWDFALEHSEDIVPMRLKGIEEDNFASFLVDAFVHHPRVMHSVLHDVLTPKDTEYLNLIASIPVFDEHELGNMGTEMQFYLASVLFEKGRPEDAVQKWCENVTISKLDNRWWMLFVQKNSLSRLAAVCLYVPEIALRGVDSLVLTEECFSEVALVVSSWLQSNGDSSGARNLLCEVVQRCITLLSDDDPRNDIDAFVTLFKALLLTTDGDEDLRAASYLIKAWKWESSEPEKSNDTERVIQDALPDSLDKVHLADDQSPGQNSELEDGQAEPDETWSIVDMLSECFICRHEIRSSSQWYFCRSCPSTALCRPCYWDIQEKRVVLQDHPHGFTGKCSGEHSFFYTGQALRKDEHVPQGMVPLIDANGQKRVVWVDEWKERLSKKWKCTKTDMTDSFDGGLSKWCMQALPEAQRVRWASFFEV</sequence>
<evidence type="ECO:0000256" key="2">
    <source>
        <dbReference type="SAM" id="MobiDB-lite"/>
    </source>
</evidence>
<dbReference type="InterPro" id="IPR031350">
    <property type="entry name" value="Goodbye_dom"/>
</dbReference>
<dbReference type="Pfam" id="PF24883">
    <property type="entry name" value="NPHP3_N"/>
    <property type="match status" value="1"/>
</dbReference>
<dbReference type="Gene3D" id="3.40.50.300">
    <property type="entry name" value="P-loop containing nucleotide triphosphate hydrolases"/>
    <property type="match status" value="1"/>
</dbReference>
<dbReference type="PANTHER" id="PTHR10039:SF17">
    <property type="entry name" value="FUNGAL STAND N-TERMINAL GOODBYE DOMAIN-CONTAINING PROTEIN-RELATED"/>
    <property type="match status" value="1"/>
</dbReference>
<evidence type="ECO:0000259" key="4">
    <source>
        <dbReference type="Pfam" id="PF24883"/>
    </source>
</evidence>
<evidence type="ECO:0000313" key="5">
    <source>
        <dbReference type="EMBL" id="OOQ83608.1"/>
    </source>
</evidence>